<dbReference type="InterPro" id="IPR024320">
    <property type="entry name" value="LPG_synthase_C"/>
</dbReference>
<evidence type="ECO:0000256" key="11">
    <source>
        <dbReference type="ARBA" id="ARBA00023251"/>
    </source>
</evidence>
<feature type="transmembrane region" description="Helical" evidence="14">
    <location>
        <begin position="505"/>
        <end position="526"/>
    </location>
</feature>
<feature type="transmembrane region" description="Helical" evidence="14">
    <location>
        <begin position="132"/>
        <end position="159"/>
    </location>
</feature>
<dbReference type="eggNOG" id="COG2898">
    <property type="taxonomic scope" value="Bacteria"/>
</dbReference>
<feature type="transmembrane region" description="Helical" evidence="14">
    <location>
        <begin position="405"/>
        <end position="422"/>
    </location>
</feature>
<keyword evidence="8 14" id="KW-1133">Transmembrane helix</keyword>
<dbReference type="GO" id="GO:0055091">
    <property type="term" value="P:phospholipid homeostasis"/>
    <property type="evidence" value="ECO:0007669"/>
    <property type="project" value="TreeGrafter"/>
</dbReference>
<dbReference type="PANTHER" id="PTHR34697:SF2">
    <property type="entry name" value="PHOSPHATIDYLGLYCEROL LYSYLTRANSFERASE"/>
    <property type="match status" value="1"/>
</dbReference>
<dbReference type="GO" id="GO:0005886">
    <property type="term" value="C:plasma membrane"/>
    <property type="evidence" value="ECO:0007669"/>
    <property type="project" value="UniProtKB-SubCell"/>
</dbReference>
<organism evidence="16 17">
    <name type="scientific">Paenirhodobacter enshiensis</name>
    <dbReference type="NCBI Taxonomy" id="1105367"/>
    <lineage>
        <taxon>Bacteria</taxon>
        <taxon>Pseudomonadati</taxon>
        <taxon>Pseudomonadota</taxon>
        <taxon>Alphaproteobacteria</taxon>
        <taxon>Rhodobacterales</taxon>
        <taxon>Rhodobacter group</taxon>
        <taxon>Paenirhodobacter</taxon>
    </lineage>
</organism>
<evidence type="ECO:0000259" key="15">
    <source>
        <dbReference type="Pfam" id="PF09924"/>
    </source>
</evidence>
<dbReference type="AlphaFoldDB" id="A0A086XYW9"/>
<dbReference type="eggNOG" id="COG0392">
    <property type="taxonomic scope" value="Bacteria"/>
</dbReference>
<evidence type="ECO:0000256" key="4">
    <source>
        <dbReference type="ARBA" id="ARBA00021546"/>
    </source>
</evidence>
<dbReference type="InterPro" id="IPR022791">
    <property type="entry name" value="L-PG_synthase/AglD"/>
</dbReference>
<dbReference type="GO" id="GO:0050071">
    <property type="term" value="F:phosphatidylglycerol lysyltransferase activity"/>
    <property type="evidence" value="ECO:0007669"/>
    <property type="project" value="UniProtKB-EC"/>
</dbReference>
<sequence>MKIVSETASFWLRRNRNTLLAVLSSLAFVAVAMALTRITRNVRYDDVLAALSATRWPDLLLAIAFTAISFVFLVRYDLNALDHIGHRLPLGPVAAVSFSAYAVGNTAGFGALSGGAIRFRGYGRLGLSGEETAHVVAFITIAFGVGLSALSGISLLFFADQVAGFTGYHAKTLRIGAVAVLLAVLAGVLLAWRTREHLESVEAGGAIAAKLPSLREIAMQFLVTAGDVAAAASVLYVLLPPDIGIGWPAFATLYCIAIGLGVLSHVPAGLGVFEAVILGGLGPTAPTDAVIGSLVLYRLIYHVLPLLLAVLALAATELLEYRDTVAEIWTRPLSAAVIPPLLAMLALLCGVMLVFSSVLPTPQSNLDWLAANTFVPIQLLEAAHFLSSILGLLLIVVARGLVNRLDGAFWAGLIIAALAMVLAIPKAFAAWEAAVLGVLILGLVLNRRSFSRPASLLAEPLTTVWIGAIAVILIAAVTILFFVYRDVDYSRALWWQFEFSDEAPRGLRAMLGVTLVAALIAFASLLRPARAHPEIATAEEIARAIEIARTQDDSAANLVRMGDKSIMFSEDGRAFLMYGVQGRSWISLFGPIGAPDAKPELIWRFVEAARAAGGRAAFYQVTPDLLPAFADVGLRALKLGEMARIDLSAMDLQTSRWGEPRRALNKGLREGMRLEVLEPEAVPAVLDALQAISDTWLAHHEVREKGFALGRFERDFVASQPVAVLRANERIVAFATLMVTDTREEATVDLMRFADDAPKGAMDFLFVSLFVAMKEAGYRHFNLGMAPLSGFATHASAPVWNHVGQAIFTHGERFYNFKGLRAFKAKYNPDWEPRYLVVGGQMSPVSALVDVTLLIGGGLKGVVGK</sequence>
<evidence type="ECO:0000256" key="6">
    <source>
        <dbReference type="ARBA" id="ARBA00022679"/>
    </source>
</evidence>
<evidence type="ECO:0000256" key="10">
    <source>
        <dbReference type="ARBA" id="ARBA00023136"/>
    </source>
</evidence>
<dbReference type="OrthoDB" id="145485at2"/>
<evidence type="ECO:0000256" key="12">
    <source>
        <dbReference type="ARBA" id="ARBA00031899"/>
    </source>
</evidence>
<comment type="similarity">
    <text evidence="2">Belongs to the LPG synthase family.</text>
</comment>
<keyword evidence="17" id="KW-1185">Reference proteome</keyword>
<evidence type="ECO:0000256" key="3">
    <source>
        <dbReference type="ARBA" id="ARBA00012014"/>
    </source>
</evidence>
<protein>
    <recommendedName>
        <fullName evidence="4">Phosphatidylglycerol lysyltransferase</fullName>
        <ecNumber evidence="3">2.3.2.3</ecNumber>
    </recommendedName>
    <alternativeName>
        <fullName evidence="12">Lysylphosphatidylglycerol synthase</fullName>
    </alternativeName>
</protein>
<dbReference type="GO" id="GO:0046677">
    <property type="term" value="P:response to antibiotic"/>
    <property type="evidence" value="ECO:0007669"/>
    <property type="project" value="UniProtKB-KW"/>
</dbReference>
<dbReference type="EC" id="2.3.2.3" evidence="3"/>
<keyword evidence="11" id="KW-0046">Antibiotic resistance</keyword>
<feature type="transmembrane region" description="Helical" evidence="14">
    <location>
        <begin position="333"/>
        <end position="355"/>
    </location>
</feature>
<feature type="transmembrane region" description="Helical" evidence="14">
    <location>
        <begin position="251"/>
        <end position="279"/>
    </location>
</feature>
<dbReference type="Pfam" id="PF09924">
    <property type="entry name" value="LPG_synthase_C"/>
    <property type="match status" value="1"/>
</dbReference>
<gene>
    <name evidence="16" type="ORF">CG50_00280</name>
</gene>
<dbReference type="Pfam" id="PF03706">
    <property type="entry name" value="LPG_synthase_TM"/>
    <property type="match status" value="1"/>
</dbReference>
<keyword evidence="16" id="KW-0436">Ligase</keyword>
<keyword evidence="10 14" id="KW-0472">Membrane</keyword>
<dbReference type="PANTHER" id="PTHR34697">
    <property type="entry name" value="PHOSPHATIDYLGLYCEROL LYSYLTRANSFERASE"/>
    <property type="match status" value="1"/>
</dbReference>
<feature type="domain" description="Phosphatidylglycerol lysyltransferase C-terminal" evidence="15">
    <location>
        <begin position="548"/>
        <end position="837"/>
    </location>
</feature>
<feature type="transmembrane region" description="Helical" evidence="14">
    <location>
        <begin position="375"/>
        <end position="398"/>
    </location>
</feature>
<keyword evidence="9" id="KW-0443">Lipid metabolism</keyword>
<keyword evidence="7 14" id="KW-0812">Transmembrane</keyword>
<evidence type="ECO:0000256" key="14">
    <source>
        <dbReference type="SAM" id="Phobius"/>
    </source>
</evidence>
<feature type="transmembrane region" description="Helical" evidence="14">
    <location>
        <begin position="299"/>
        <end position="321"/>
    </location>
</feature>
<dbReference type="Proteomes" id="UP000028824">
    <property type="component" value="Unassembled WGS sequence"/>
</dbReference>
<proteinExistence type="inferred from homology"/>
<dbReference type="STRING" id="1105367.CG50_00280"/>
<evidence type="ECO:0000256" key="2">
    <source>
        <dbReference type="ARBA" id="ARBA00008627"/>
    </source>
</evidence>
<feature type="transmembrane region" description="Helical" evidence="14">
    <location>
        <begin position="465"/>
        <end position="485"/>
    </location>
</feature>
<comment type="catalytic activity">
    <reaction evidence="13">
        <text>L-lysyl-tRNA(Lys) + a 1,2-diacyl-sn-glycero-3-phospho-(1'-sn-glycerol) = a 1,2-diacyl-sn-glycero-3-phospho-1'-(3'-O-L-lysyl)-sn-glycerol + tRNA(Lys)</text>
        <dbReference type="Rhea" id="RHEA:10668"/>
        <dbReference type="Rhea" id="RHEA-COMP:9696"/>
        <dbReference type="Rhea" id="RHEA-COMP:9697"/>
        <dbReference type="ChEBI" id="CHEBI:64716"/>
        <dbReference type="ChEBI" id="CHEBI:75792"/>
        <dbReference type="ChEBI" id="CHEBI:78442"/>
        <dbReference type="ChEBI" id="CHEBI:78529"/>
        <dbReference type="EC" id="2.3.2.3"/>
    </reaction>
</comment>
<accession>A0A086XYW9</accession>
<evidence type="ECO:0000256" key="1">
    <source>
        <dbReference type="ARBA" id="ARBA00004651"/>
    </source>
</evidence>
<dbReference type="SUPFAM" id="SSF55729">
    <property type="entry name" value="Acyl-CoA N-acyltransferases (Nat)"/>
    <property type="match status" value="1"/>
</dbReference>
<feature type="transmembrane region" description="Helical" evidence="14">
    <location>
        <begin position="171"/>
        <end position="192"/>
    </location>
</feature>
<dbReference type="InterPro" id="IPR016181">
    <property type="entry name" value="Acyl_CoA_acyltransferase"/>
</dbReference>
<reference evidence="16 17" key="1">
    <citation type="submission" date="2014-03" db="EMBL/GenBank/DDBJ databases">
        <title>Genome of Paenirhodobacter enshiensis DW2-9.</title>
        <authorList>
            <person name="Wang D."/>
            <person name="Wang G."/>
        </authorList>
    </citation>
    <scope>NUCLEOTIDE SEQUENCE [LARGE SCALE GENOMIC DNA]</scope>
    <source>
        <strain evidence="16 17">DW2-9</strain>
    </source>
</reference>
<evidence type="ECO:0000256" key="13">
    <source>
        <dbReference type="ARBA" id="ARBA00047540"/>
    </source>
</evidence>
<dbReference type="GO" id="GO:0006629">
    <property type="term" value="P:lipid metabolic process"/>
    <property type="evidence" value="ECO:0007669"/>
    <property type="project" value="UniProtKB-KW"/>
</dbReference>
<comment type="caution">
    <text evidence="16">The sequence shown here is derived from an EMBL/GenBank/DDBJ whole genome shotgun (WGS) entry which is preliminary data.</text>
</comment>
<dbReference type="InterPro" id="IPR051211">
    <property type="entry name" value="PG_lysyltransferase"/>
</dbReference>
<dbReference type="NCBIfam" id="NF033480">
    <property type="entry name" value="bifunc_MprF"/>
    <property type="match status" value="1"/>
</dbReference>
<evidence type="ECO:0000313" key="17">
    <source>
        <dbReference type="Proteomes" id="UP000028824"/>
    </source>
</evidence>
<evidence type="ECO:0000256" key="5">
    <source>
        <dbReference type="ARBA" id="ARBA00022475"/>
    </source>
</evidence>
<feature type="transmembrane region" description="Helical" evidence="14">
    <location>
        <begin position="217"/>
        <end position="239"/>
    </location>
</feature>
<dbReference type="RefSeq" id="WP_036636811.1">
    <property type="nucleotide sequence ID" value="NZ_JFZB01000010.1"/>
</dbReference>
<evidence type="ECO:0000256" key="9">
    <source>
        <dbReference type="ARBA" id="ARBA00023098"/>
    </source>
</evidence>
<feature type="transmembrane region" description="Helical" evidence="14">
    <location>
        <begin position="90"/>
        <end position="112"/>
    </location>
</feature>
<keyword evidence="5" id="KW-1003">Cell membrane</keyword>
<dbReference type="EMBL" id="JFZB01000010">
    <property type="protein sequence ID" value="KFI27219.1"/>
    <property type="molecule type" value="Genomic_DNA"/>
</dbReference>
<keyword evidence="6" id="KW-0808">Transferase</keyword>
<evidence type="ECO:0000256" key="7">
    <source>
        <dbReference type="ARBA" id="ARBA00022692"/>
    </source>
</evidence>
<comment type="subcellular location">
    <subcellularLocation>
        <location evidence="1">Cell membrane</location>
        <topology evidence="1">Multi-pass membrane protein</topology>
    </subcellularLocation>
</comment>
<dbReference type="GO" id="GO:0004812">
    <property type="term" value="F:aminoacyl-tRNA ligase activity"/>
    <property type="evidence" value="ECO:0007669"/>
    <property type="project" value="UniProtKB-KW"/>
</dbReference>
<feature type="transmembrane region" description="Helical" evidence="14">
    <location>
        <begin position="58"/>
        <end position="78"/>
    </location>
</feature>
<name>A0A086XYW9_9RHOB</name>
<evidence type="ECO:0000313" key="16">
    <source>
        <dbReference type="EMBL" id="KFI27219.1"/>
    </source>
</evidence>
<evidence type="ECO:0000256" key="8">
    <source>
        <dbReference type="ARBA" id="ARBA00022989"/>
    </source>
</evidence>
<keyword evidence="16" id="KW-0030">Aminoacyl-tRNA synthetase</keyword>